<organism evidence="2 3">
    <name type="scientific">Adineta steineri</name>
    <dbReference type="NCBI Taxonomy" id="433720"/>
    <lineage>
        <taxon>Eukaryota</taxon>
        <taxon>Metazoa</taxon>
        <taxon>Spiralia</taxon>
        <taxon>Gnathifera</taxon>
        <taxon>Rotifera</taxon>
        <taxon>Eurotatoria</taxon>
        <taxon>Bdelloidea</taxon>
        <taxon>Adinetida</taxon>
        <taxon>Adinetidae</taxon>
        <taxon>Adineta</taxon>
    </lineage>
</organism>
<evidence type="ECO:0000259" key="1">
    <source>
        <dbReference type="PROSITE" id="PS50053"/>
    </source>
</evidence>
<protein>
    <recommendedName>
        <fullName evidence="1">Ubiquitin-like domain-containing protein</fullName>
    </recommendedName>
</protein>
<reference evidence="2" key="1">
    <citation type="submission" date="2021-02" db="EMBL/GenBank/DDBJ databases">
        <authorList>
            <person name="Nowell W R."/>
        </authorList>
    </citation>
    <scope>NUCLEOTIDE SEQUENCE</scope>
</reference>
<evidence type="ECO:0000313" key="3">
    <source>
        <dbReference type="Proteomes" id="UP000663845"/>
    </source>
</evidence>
<name>A0A813S4J8_9BILA</name>
<dbReference type="InterPro" id="IPR000626">
    <property type="entry name" value="Ubiquitin-like_dom"/>
</dbReference>
<dbReference type="PROSITE" id="PS50053">
    <property type="entry name" value="UBIQUITIN_2"/>
    <property type="match status" value="1"/>
</dbReference>
<comment type="caution">
    <text evidence="2">The sequence shown here is derived from an EMBL/GenBank/DDBJ whole genome shotgun (WGS) entry which is preliminary data.</text>
</comment>
<proteinExistence type="predicted"/>
<dbReference type="Proteomes" id="UP000663845">
    <property type="component" value="Unassembled WGS sequence"/>
</dbReference>
<sequence length="2395" mass="281848">MLKSTTNSCKDEIKHLFQDLNQSTYYLSIPMKQFLFDELANLYLLEPERNNKQKLDCWDRGTNLLPLIIESIGNDDLLKNYHLPYHSLVLTENNQQQQQQPLLDLFFFYFQRSINEQVITTNLVNKIMQPKLSNTRNQRFTTAVQNVFQQLQTYFLLKLTAEILCQSNIPPADRIIETIINNYLTTTENMTELNEYLQLFFATIISKRSWNYLLNLLKSDYIQRIHSQWANKLYQLLQIQQTTQRNEHLQLCHQIQFTLSIDHTSSIFPQFHQSYDQIKTILKENVNKNQQWNNFAEWIQLQQNIIDLKTIKVMLLLNIYYDYYCTNQLISLKTLLSFIENTLQPSSEELRVFRVLLQPEQYMIGYSRRNEILEQNYLNKLFHLDCKDEDELCIRHSLVNLLAMILLGGKQNFLWTFTFEPLILQDTFGFGSTARQVIQQHGVHYDCGCIITQNGDLMHFERANVSVLNVPAVYVAYFSTFGALAWHLLLFNESVQNLHGPILAPHAIADNTAAHRLAGNDQRAKVCHFVRARLLSTFNFLSIHSNYCWDRGIKLLPLIIESIGNDDLLKNYHLPYHSFVLTENNQQPLLDLFFFYFQRSINEQVVTTNLLNKIMQSKLSNTRNQRFTTAVQNIFQQLQIYFLLKSTAEILCQSNIPLPDRTILDRIIKTIINNYLTIAEDMTELNEYLQLFFATIISKRSWNYLLNLLKLDHIQGIHSQWANKLYQLLRIQQTTQRNEHLQLCHQIQFTLSIDHTSSIFPQFHQSYDQMKTILKENVNNNQQWNNFADWIQLQQNIIDLKTIKVMLLLNIYYDYYCTNQLTSLNTLLSFIENKLQPSSEELRVFRVLLQPEQYMIGYLRRNDILEQNYLNKLFHLDCKDEDELCIRHSLVNLLAMILLGGKQNFLWTFTFEPLKLQNTFGFGSTARQVIQQHGVHYDCGCIITQNGDLMHFERANVSVLNVPAVYVAYFSTFGALAWHLLLFNESVQNLHGPILAPHAIADNTAEHRLAGNDQRTKVCHFVRARLLSTFNFLSIHSNCNDACILLNRCFEQMAFLTLNHQQPENSWIKPIYNTINDQLKAEEEFQNKIFYFIHQKLAEYKTYVNQLDLQSQIQKRLQYFITKMPIQIQFRHFKTELHNPINSQLPLKILRHVLDSTDFLKFMKWIYNLSQFYLLLHQTYTQLIERDEFLNVTLDELYERGQKHSNNRQYLQNRNNNYSIVIDRGIEAVNAYHQFTHGLIRPGACDQTQRFTKITRDTPIHYLVTTGNLDEGDIIMRILRVLIDNHNTLLNLLEQEVNNDDNNHVVGPLKKLVNSLTSKQVSILQIVRDNTGVITLTDYDCIWIEQLSRATLITKNDDYFQQADTQLDFDFLYLQSYIIRTYLLLCRINYQHIIQNYQCHIRRNQQNTTNETFDLNKEYSIPLTKHQLETDWNYLKEVYLDKLYHGHNLLRQVAIQLKHHQENISQMNLYDFIRTFDHEQNFQQQIEQYEIKDFQLMYFDHICQLYANSISNFQHLFTDVSQLLRTSIEIQLDNELSEMLQGATLSVDDIDRIKILIQTITDLLNDLRTNEHFLQRQWTDSLKETCCILAIENSILNLIPDGIKCENYVALCIHLIRMRTILQEQMVNIEEKETKQWDENINNKPIDQHPNRFSNYLNEISIENDVSKNSIETDDKDIWLDIPGYTSTNPIVDDIFFDDHVKEIPIPQPTTTTTTFDYESLFQLDVKSVPLTASILFEQIHNHKEESITIDLKKALKFSITHPDGKVASSFWKGENLFHKLREMFKKEKYDENIFVIIDKNDILLDFLNESTPVPKRMSQELFIIQKESLFQIEFRFQDNIFKYFVSSNVKISSIIQRFLSDYNIKPSLDENYLCIFNEHRKTIENETIADLIKQTNNPESKIIPIIITEDNLNTYLLYQITLRTKQNQEQNGFFHPTANWKHVNEWLKHFDQIIDSPTNEYSFFNKEQNTILDEYQTISSIIIDGIDRNITIKVTFTYETNKVTINALKSTKIYHLLNNEHLLRQLNLIDISPNDCVLVLEGTNEQILSQNDIQQPVNHYILTDNQSINFRISIMIQILRYDNSEPISIHFSNRNIIMEDIFQSITGVPLNVYKYLASSSTKKIIDYREKLSNINETKFLLVKENETCLVSIEKPKNNQLLDFDDGQNDIHQRYTIYARVSDIYQENQLDIDHQYLLYSNDFVPSIQTQLISFQSPSSSSSIRFTLLNENLPVNITIANNENQQTIQFHSSLTINIKSLRSFVCQLFSLNENYYQLMYDGCPLDDDDITLNDIDSDMTHIELQVNSTAEIHCSIKFGEQKIILPCSSNTLVEMIIKESLTKLHLSQDENQIYELFALTDDGQTSIEEDIPIDDIYSLFSSKRTTIPFELKKKSE</sequence>
<dbReference type="SUPFAM" id="SSF54236">
    <property type="entry name" value="Ubiquitin-like"/>
    <property type="match status" value="1"/>
</dbReference>
<dbReference type="EMBL" id="CAJNOG010000026">
    <property type="protein sequence ID" value="CAF0789476.1"/>
    <property type="molecule type" value="Genomic_DNA"/>
</dbReference>
<dbReference type="InterPro" id="IPR029071">
    <property type="entry name" value="Ubiquitin-like_domsf"/>
</dbReference>
<feature type="domain" description="Ubiquitin-like" evidence="1">
    <location>
        <begin position="2234"/>
        <end position="2295"/>
    </location>
</feature>
<gene>
    <name evidence="2" type="ORF">JYZ213_LOCUS4650</name>
</gene>
<accession>A0A813S4J8</accession>
<evidence type="ECO:0000313" key="2">
    <source>
        <dbReference type="EMBL" id="CAF0789476.1"/>
    </source>
</evidence>